<comment type="subunit">
    <text evidence="5">Self-interacts. Interacts with FtsZ.</text>
</comment>
<dbReference type="PANTHER" id="PTHR32432">
    <property type="entry name" value="CELL DIVISION PROTEIN FTSA-RELATED"/>
    <property type="match status" value="1"/>
</dbReference>
<comment type="function">
    <text evidence="5 6">Cell division protein that is involved in the assembly of the Z ring. May serve as a membrane anchor for the Z ring.</text>
</comment>
<dbReference type="GO" id="GO:0009898">
    <property type="term" value="C:cytoplasmic side of plasma membrane"/>
    <property type="evidence" value="ECO:0007669"/>
    <property type="project" value="UniProtKB-UniRule"/>
</dbReference>
<dbReference type="Pfam" id="PF14450">
    <property type="entry name" value="FtsA"/>
    <property type="match status" value="1"/>
</dbReference>
<reference evidence="8 9" key="1">
    <citation type="journal article" date="2015" name="Nature">
        <title>rRNA introns, odd ribosomes, and small enigmatic genomes across a large radiation of phyla.</title>
        <authorList>
            <person name="Brown C.T."/>
            <person name="Hug L.A."/>
            <person name="Thomas B.C."/>
            <person name="Sharon I."/>
            <person name="Castelle C.J."/>
            <person name="Singh A."/>
            <person name="Wilkins M.J."/>
            <person name="Williams K.H."/>
            <person name="Banfield J.F."/>
        </authorList>
    </citation>
    <scope>NUCLEOTIDE SEQUENCE [LARGE SCALE GENOMIC DNA]</scope>
</reference>
<dbReference type="PATRIC" id="fig|1618357.3.peg.385"/>
<keyword evidence="1 5" id="KW-1003">Cell membrane</keyword>
<dbReference type="Gene3D" id="3.30.420.40">
    <property type="match status" value="1"/>
</dbReference>
<proteinExistence type="inferred from homology"/>
<dbReference type="NCBIfam" id="TIGR01174">
    <property type="entry name" value="ftsA"/>
    <property type="match status" value="1"/>
</dbReference>
<dbReference type="EMBL" id="LCNM01000006">
    <property type="protein sequence ID" value="KKU56550.1"/>
    <property type="molecule type" value="Genomic_DNA"/>
</dbReference>
<evidence type="ECO:0000256" key="2">
    <source>
        <dbReference type="ARBA" id="ARBA00022618"/>
    </source>
</evidence>
<keyword evidence="4 5" id="KW-0131">Cell cycle</keyword>
<name>A0A0G1UFS1_9BACT</name>
<accession>A0A0G1UFS1</accession>
<dbReference type="InterPro" id="IPR050696">
    <property type="entry name" value="FtsA/MreB"/>
</dbReference>
<dbReference type="GO" id="GO:0032153">
    <property type="term" value="C:cell division site"/>
    <property type="evidence" value="ECO:0007669"/>
    <property type="project" value="UniProtKB-UniRule"/>
</dbReference>
<dbReference type="AlphaFoldDB" id="A0A0G1UFS1"/>
<dbReference type="CDD" id="cd24048">
    <property type="entry name" value="ASKHA_NBD_FtsA"/>
    <property type="match status" value="1"/>
</dbReference>
<evidence type="ECO:0000256" key="6">
    <source>
        <dbReference type="PIRNR" id="PIRNR003101"/>
    </source>
</evidence>
<keyword evidence="2 5" id="KW-0132">Cell division</keyword>
<keyword evidence="3 5" id="KW-0472">Membrane</keyword>
<dbReference type="InterPro" id="IPR043129">
    <property type="entry name" value="ATPase_NBD"/>
</dbReference>
<evidence type="ECO:0000313" key="8">
    <source>
        <dbReference type="EMBL" id="KKU56550.1"/>
    </source>
</evidence>
<dbReference type="GO" id="GO:0043093">
    <property type="term" value="P:FtsZ-dependent cytokinesis"/>
    <property type="evidence" value="ECO:0007669"/>
    <property type="project" value="UniProtKB-UniRule"/>
</dbReference>
<dbReference type="InterPro" id="IPR003494">
    <property type="entry name" value="SHS2_FtsA"/>
</dbReference>
<dbReference type="PIRSF" id="PIRSF003101">
    <property type="entry name" value="FtsA"/>
    <property type="match status" value="1"/>
</dbReference>
<dbReference type="SMART" id="SM00842">
    <property type="entry name" value="FtsA"/>
    <property type="match status" value="1"/>
</dbReference>
<comment type="subcellular location">
    <subcellularLocation>
        <location evidence="5">Cell membrane</location>
        <topology evidence="5">Peripheral membrane protein</topology>
        <orientation evidence="5">Cytoplasmic side</orientation>
    </subcellularLocation>
    <text evidence="5">Localizes to the Z ring in an FtsZ-dependent manner. Targeted to the membrane through a conserved C-terminal amphipathic helix.</text>
</comment>
<dbReference type="SUPFAM" id="SSF53067">
    <property type="entry name" value="Actin-like ATPase domain"/>
    <property type="match status" value="2"/>
</dbReference>
<comment type="similarity">
    <text evidence="5 6">Belongs to the FtsA/MreB family.</text>
</comment>
<feature type="domain" description="SHS2" evidence="7">
    <location>
        <begin position="7"/>
        <end position="197"/>
    </location>
</feature>
<gene>
    <name evidence="5" type="primary">ftsA</name>
    <name evidence="8" type="ORF">UX78_C0006G0013</name>
</gene>
<evidence type="ECO:0000256" key="5">
    <source>
        <dbReference type="HAMAP-Rule" id="MF_02033"/>
    </source>
</evidence>
<evidence type="ECO:0000256" key="1">
    <source>
        <dbReference type="ARBA" id="ARBA00022475"/>
    </source>
</evidence>
<dbReference type="Proteomes" id="UP000034607">
    <property type="component" value="Unassembled WGS sequence"/>
</dbReference>
<dbReference type="Pfam" id="PF02491">
    <property type="entry name" value="SHS2_FTSA"/>
    <property type="match status" value="1"/>
</dbReference>
<evidence type="ECO:0000313" key="9">
    <source>
        <dbReference type="Proteomes" id="UP000034607"/>
    </source>
</evidence>
<dbReference type="PANTHER" id="PTHR32432:SF4">
    <property type="entry name" value="CELL DIVISION PROTEIN FTSA"/>
    <property type="match status" value="1"/>
</dbReference>
<dbReference type="HAMAP" id="MF_02033">
    <property type="entry name" value="FtsA"/>
    <property type="match status" value="1"/>
</dbReference>
<dbReference type="InterPro" id="IPR020823">
    <property type="entry name" value="Cell_div_FtsA"/>
</dbReference>
<evidence type="ECO:0000256" key="3">
    <source>
        <dbReference type="ARBA" id="ARBA00023136"/>
    </source>
</evidence>
<organism evidence="8 9">
    <name type="scientific">Candidatus Amesbacteria bacterium GW2011_GWA2_47_11</name>
    <dbReference type="NCBI Taxonomy" id="1618357"/>
    <lineage>
        <taxon>Bacteria</taxon>
        <taxon>Candidatus Amesiibacteriota</taxon>
    </lineage>
</organism>
<protein>
    <recommendedName>
        <fullName evidence="5 6">Cell division protein FtsA</fullName>
    </recommendedName>
</protein>
<dbReference type="Gene3D" id="3.30.1490.110">
    <property type="match status" value="1"/>
</dbReference>
<evidence type="ECO:0000259" key="7">
    <source>
        <dbReference type="SMART" id="SM00842"/>
    </source>
</evidence>
<comment type="caution">
    <text evidence="8">The sequence shown here is derived from an EMBL/GenBank/DDBJ whole genome shotgun (WGS) entry which is preliminary data.</text>
</comment>
<evidence type="ECO:0000256" key="4">
    <source>
        <dbReference type="ARBA" id="ARBA00023306"/>
    </source>
</evidence>
<sequence length="416" mass="43426">MPKSKIISAIDIGSSKTAALIAQISQENQEKIHVVGAASSPARGVRKGQIVNIEEAVASITEAVESAERMAGYNIARSWISVGGVHISSQNSHGVVAVSQPQGEISGEDVRRVLEAARAVALPASAEIIHVLPRQFTVDNQEGVKDPVGMTGVRLEVDTHIITGSSPVIRNLTKCVNEVGCDVAGLVFSGLAASTSVLTDTEKELGVVLLDIGGGTMSLAIFVEGALSYSAVIPVGAINVTKDLAAGLRISLESAEKLKLYLGGLKPKDDEVDVSTLKLAEELKTISFKTLVEGIIRPRLNEMFQQVASEIKKSSLGGLTPSGLVMTGGGAQTAGLIDSAKRILALPVRIGIPSGITGLVDDIENPGFAAAVGLLKYAQSLDEEHSFALPASPIFSKFPVRGILGKMTSWAKSLLP</sequence>